<dbReference type="InterPro" id="IPR036388">
    <property type="entry name" value="WH-like_DNA-bd_sf"/>
</dbReference>
<protein>
    <recommendedName>
        <fullName evidence="9">Methylated-DNA--protein-cysteine methyltransferase</fullName>
        <ecNumber evidence="9">2.1.1.63</ecNumber>
    </recommendedName>
    <alternativeName>
        <fullName evidence="9">6-O-methylguanine-DNA methyltransferase</fullName>
        <shortName evidence="9">MGMT</shortName>
    </alternativeName>
    <alternativeName>
        <fullName evidence="9">O-6-methylguanine-DNA-alkyltransferase</fullName>
    </alternativeName>
</protein>
<reference evidence="12 13" key="1">
    <citation type="submission" date="2019-06" db="EMBL/GenBank/DDBJ databases">
        <title>Quisquiliibacterium sp. nov., isolated from a maize field.</title>
        <authorList>
            <person name="Lin S.-Y."/>
            <person name="Tsai C.-F."/>
            <person name="Young C.-C."/>
        </authorList>
    </citation>
    <scope>NUCLEOTIDE SEQUENCE [LARGE SCALE GENOMIC DNA]</scope>
    <source>
        <strain evidence="12 13">CC-CFT501</strain>
    </source>
</reference>
<dbReference type="EMBL" id="VDUY01000003">
    <property type="protein sequence ID" value="TXL66292.1"/>
    <property type="molecule type" value="Genomic_DNA"/>
</dbReference>
<evidence type="ECO:0000256" key="9">
    <source>
        <dbReference type="HAMAP-Rule" id="MF_00772"/>
    </source>
</evidence>
<comment type="caution">
    <text evidence="12">The sequence shown here is derived from an EMBL/GenBank/DDBJ whole genome shotgun (WGS) entry which is preliminary data.</text>
</comment>
<comment type="function">
    <text evidence="9">Involved in the cellular defense against the biological effects of O6-methylguanine (O6-MeG) and O4-methylthymine (O4-MeT) in DNA. Repairs the methylated nucleobase in DNA by stoichiometrically transferring the methyl group to a cysteine residue in the enzyme. This is a suicide reaction: the enzyme is irreversibly inactivated.</text>
</comment>
<name>A0A5C8NYX6_9BURK</name>
<keyword evidence="3 9" id="KW-0963">Cytoplasm</keyword>
<comment type="catalytic activity">
    <reaction evidence="8 9">
        <text>a 6-O-methyl-2'-deoxyguanosine in DNA + L-cysteinyl-[protein] = S-methyl-L-cysteinyl-[protein] + a 2'-deoxyguanosine in DNA</text>
        <dbReference type="Rhea" id="RHEA:24000"/>
        <dbReference type="Rhea" id="RHEA-COMP:10131"/>
        <dbReference type="Rhea" id="RHEA-COMP:10132"/>
        <dbReference type="Rhea" id="RHEA-COMP:11367"/>
        <dbReference type="Rhea" id="RHEA-COMP:11368"/>
        <dbReference type="ChEBI" id="CHEBI:29950"/>
        <dbReference type="ChEBI" id="CHEBI:82612"/>
        <dbReference type="ChEBI" id="CHEBI:85445"/>
        <dbReference type="ChEBI" id="CHEBI:85448"/>
        <dbReference type="EC" id="2.1.1.63"/>
    </reaction>
</comment>
<dbReference type="InterPro" id="IPR023546">
    <property type="entry name" value="MGMT"/>
</dbReference>
<dbReference type="PANTHER" id="PTHR10815">
    <property type="entry name" value="METHYLATED-DNA--PROTEIN-CYSTEINE METHYLTRANSFERASE"/>
    <property type="match status" value="1"/>
</dbReference>
<dbReference type="Pfam" id="PF02870">
    <property type="entry name" value="Methyltransf_1N"/>
    <property type="match status" value="1"/>
</dbReference>
<evidence type="ECO:0000259" key="11">
    <source>
        <dbReference type="Pfam" id="PF02870"/>
    </source>
</evidence>
<dbReference type="GO" id="GO:0006307">
    <property type="term" value="P:DNA alkylation repair"/>
    <property type="evidence" value="ECO:0007669"/>
    <property type="project" value="UniProtKB-UniRule"/>
</dbReference>
<proteinExistence type="inferred from homology"/>
<evidence type="ECO:0000256" key="5">
    <source>
        <dbReference type="ARBA" id="ARBA00022679"/>
    </source>
</evidence>
<dbReference type="PROSITE" id="PS00374">
    <property type="entry name" value="MGMT"/>
    <property type="match status" value="1"/>
</dbReference>
<evidence type="ECO:0000256" key="1">
    <source>
        <dbReference type="ARBA" id="ARBA00001286"/>
    </source>
</evidence>
<feature type="domain" description="Methylguanine DNA methyltransferase ribonuclease-like" evidence="11">
    <location>
        <begin position="15"/>
        <end position="86"/>
    </location>
</feature>
<dbReference type="HAMAP" id="MF_00772">
    <property type="entry name" value="OGT"/>
    <property type="match status" value="1"/>
</dbReference>
<keyword evidence="4 9" id="KW-0489">Methyltransferase</keyword>
<comment type="similarity">
    <text evidence="2 9">Belongs to the MGMT family.</text>
</comment>
<dbReference type="PANTHER" id="PTHR10815:SF5">
    <property type="entry name" value="METHYLATED-DNA--PROTEIN-CYSTEINE METHYLTRANSFERASE"/>
    <property type="match status" value="1"/>
</dbReference>
<dbReference type="GO" id="GO:0003908">
    <property type="term" value="F:methylated-DNA-[protein]-cysteine S-methyltransferase activity"/>
    <property type="evidence" value="ECO:0007669"/>
    <property type="project" value="UniProtKB-UniRule"/>
</dbReference>
<dbReference type="InterPro" id="IPR001497">
    <property type="entry name" value="MethylDNA_cys_MeTrfase_AS"/>
</dbReference>
<evidence type="ECO:0000256" key="8">
    <source>
        <dbReference type="ARBA" id="ARBA00049348"/>
    </source>
</evidence>
<dbReference type="InterPro" id="IPR014048">
    <property type="entry name" value="MethylDNA_cys_MeTrfase_DNA-bd"/>
</dbReference>
<comment type="miscellaneous">
    <text evidence="9">This enzyme catalyzes only one turnover and therefore is not strictly catalytic. According to one definition, an enzyme is a biocatalyst that acts repeatedly and over many reaction cycles.</text>
</comment>
<accession>A0A5C8NYX6</accession>
<evidence type="ECO:0000256" key="4">
    <source>
        <dbReference type="ARBA" id="ARBA00022603"/>
    </source>
</evidence>
<dbReference type="CDD" id="cd06445">
    <property type="entry name" value="ATase"/>
    <property type="match status" value="1"/>
</dbReference>
<keyword evidence="7 9" id="KW-0234">DNA repair</keyword>
<evidence type="ECO:0000313" key="13">
    <source>
        <dbReference type="Proteomes" id="UP000321548"/>
    </source>
</evidence>
<evidence type="ECO:0000256" key="2">
    <source>
        <dbReference type="ARBA" id="ARBA00008711"/>
    </source>
</evidence>
<feature type="domain" description="Methylated-DNA-[protein]-cysteine S-methyltransferase DNA binding" evidence="10">
    <location>
        <begin position="90"/>
        <end position="169"/>
    </location>
</feature>
<dbReference type="InterPro" id="IPR036631">
    <property type="entry name" value="MGMT_N_sf"/>
</dbReference>
<dbReference type="Proteomes" id="UP000321548">
    <property type="component" value="Unassembled WGS sequence"/>
</dbReference>
<dbReference type="OrthoDB" id="9802228at2"/>
<keyword evidence="6 9" id="KW-0227">DNA damage</keyword>
<evidence type="ECO:0000256" key="7">
    <source>
        <dbReference type="ARBA" id="ARBA00023204"/>
    </source>
</evidence>
<dbReference type="NCBIfam" id="TIGR00589">
    <property type="entry name" value="ogt"/>
    <property type="match status" value="1"/>
</dbReference>
<dbReference type="GO" id="GO:0005737">
    <property type="term" value="C:cytoplasm"/>
    <property type="evidence" value="ECO:0007669"/>
    <property type="project" value="UniProtKB-SubCell"/>
</dbReference>
<comment type="catalytic activity">
    <reaction evidence="1 9">
        <text>a 4-O-methyl-thymidine in DNA + L-cysteinyl-[protein] = a thymidine in DNA + S-methyl-L-cysteinyl-[protein]</text>
        <dbReference type="Rhea" id="RHEA:53428"/>
        <dbReference type="Rhea" id="RHEA-COMP:10131"/>
        <dbReference type="Rhea" id="RHEA-COMP:10132"/>
        <dbReference type="Rhea" id="RHEA-COMP:13555"/>
        <dbReference type="Rhea" id="RHEA-COMP:13556"/>
        <dbReference type="ChEBI" id="CHEBI:29950"/>
        <dbReference type="ChEBI" id="CHEBI:82612"/>
        <dbReference type="ChEBI" id="CHEBI:137386"/>
        <dbReference type="ChEBI" id="CHEBI:137387"/>
        <dbReference type="EC" id="2.1.1.63"/>
    </reaction>
</comment>
<dbReference type="SUPFAM" id="SSF53155">
    <property type="entry name" value="Methylated DNA-protein cysteine methyltransferase domain"/>
    <property type="match status" value="1"/>
</dbReference>
<dbReference type="GO" id="GO:0032259">
    <property type="term" value="P:methylation"/>
    <property type="evidence" value="ECO:0007669"/>
    <property type="project" value="UniProtKB-KW"/>
</dbReference>
<dbReference type="AlphaFoldDB" id="A0A5C8NYX6"/>
<keyword evidence="5 9" id="KW-0808">Transferase</keyword>
<keyword evidence="13" id="KW-1185">Reference proteome</keyword>
<dbReference type="Gene3D" id="1.10.10.10">
    <property type="entry name" value="Winged helix-like DNA-binding domain superfamily/Winged helix DNA-binding domain"/>
    <property type="match status" value="1"/>
</dbReference>
<sequence>MKPAAPGSSSFRRVDSPLGRVLLVAARGRLSGLYFEGQWDEPDLGQASDEDERVRAGDAAVLDRASEQLQAYFGGRRRRFDLPLELVGTAFQREVWQALLAIPYGATSTYGEVAARIGRPRAVRAVGGAIGRNPVSIVVPCHRVVGSDGSLTGFGGGLPRKRALLGIEGALPPSLL</sequence>
<dbReference type="EC" id="2.1.1.63" evidence="9"/>
<dbReference type="SUPFAM" id="SSF46767">
    <property type="entry name" value="Methylated DNA-protein cysteine methyltransferase, C-terminal domain"/>
    <property type="match status" value="1"/>
</dbReference>
<dbReference type="InterPro" id="IPR036217">
    <property type="entry name" value="MethylDNA_cys_MeTrfase_DNAb"/>
</dbReference>
<dbReference type="RefSeq" id="WP_147704203.1">
    <property type="nucleotide sequence ID" value="NZ_VDUY01000003.1"/>
</dbReference>
<evidence type="ECO:0000313" key="12">
    <source>
        <dbReference type="EMBL" id="TXL66292.1"/>
    </source>
</evidence>
<dbReference type="Gene3D" id="3.30.160.70">
    <property type="entry name" value="Methylated DNA-protein cysteine methyltransferase domain"/>
    <property type="match status" value="1"/>
</dbReference>
<gene>
    <name evidence="12" type="ORF">FHP08_09500</name>
</gene>
<evidence type="ECO:0000256" key="6">
    <source>
        <dbReference type="ARBA" id="ARBA00022763"/>
    </source>
</evidence>
<dbReference type="FunFam" id="1.10.10.10:FF:000214">
    <property type="entry name" value="Methylated-DNA--protein-cysteine methyltransferase"/>
    <property type="match status" value="1"/>
</dbReference>
<comment type="subcellular location">
    <subcellularLocation>
        <location evidence="9">Cytoplasm</location>
    </subcellularLocation>
</comment>
<evidence type="ECO:0000259" key="10">
    <source>
        <dbReference type="Pfam" id="PF01035"/>
    </source>
</evidence>
<evidence type="ECO:0000256" key="3">
    <source>
        <dbReference type="ARBA" id="ARBA00022490"/>
    </source>
</evidence>
<organism evidence="12 13">
    <name type="scientific">Zeimonas arvi</name>
    <dbReference type="NCBI Taxonomy" id="2498847"/>
    <lineage>
        <taxon>Bacteria</taxon>
        <taxon>Pseudomonadati</taxon>
        <taxon>Pseudomonadota</taxon>
        <taxon>Betaproteobacteria</taxon>
        <taxon>Burkholderiales</taxon>
        <taxon>Burkholderiaceae</taxon>
        <taxon>Zeimonas</taxon>
    </lineage>
</organism>
<dbReference type="InterPro" id="IPR008332">
    <property type="entry name" value="MethylG_MeTrfase_N"/>
</dbReference>
<feature type="active site" description="Nucleophile; methyl group acceptor" evidence="9">
    <location>
        <position position="141"/>
    </location>
</feature>
<dbReference type="Pfam" id="PF01035">
    <property type="entry name" value="DNA_binding_1"/>
    <property type="match status" value="1"/>
</dbReference>